<dbReference type="OrthoDB" id="3577104at2"/>
<gene>
    <name evidence="1" type="ORF">D5S19_22240</name>
</gene>
<protein>
    <submittedName>
        <fullName evidence="1">Uncharacterized protein</fullName>
    </submittedName>
</protein>
<evidence type="ECO:0000313" key="2">
    <source>
        <dbReference type="Proteomes" id="UP000285112"/>
    </source>
</evidence>
<proteinExistence type="predicted"/>
<keyword evidence="2" id="KW-1185">Reference proteome</keyword>
<dbReference type="AlphaFoldDB" id="A0A419HYJ7"/>
<dbReference type="RefSeq" id="WP_120025346.1">
    <property type="nucleotide sequence ID" value="NZ_QZFV01000103.1"/>
</dbReference>
<comment type="caution">
    <text evidence="1">The sequence shown here is derived from an EMBL/GenBank/DDBJ whole genome shotgun (WGS) entry which is preliminary data.</text>
</comment>
<dbReference type="EMBL" id="QZFV01000103">
    <property type="protein sequence ID" value="RJQ82182.1"/>
    <property type="molecule type" value="Genomic_DNA"/>
</dbReference>
<evidence type="ECO:0000313" key="1">
    <source>
        <dbReference type="EMBL" id="RJQ82182.1"/>
    </source>
</evidence>
<reference evidence="1 2" key="1">
    <citation type="submission" date="2018-09" db="EMBL/GenBank/DDBJ databases">
        <title>YIM PH 21725 draft genome.</title>
        <authorList>
            <person name="Miao C."/>
        </authorList>
    </citation>
    <scope>NUCLEOTIDE SEQUENCE [LARGE SCALE GENOMIC DNA]</scope>
    <source>
        <strain evidence="2">YIM PH21725</strain>
    </source>
</reference>
<name>A0A419HYJ7_9PSEU</name>
<accession>A0A419HYJ7</accession>
<organism evidence="1 2">
    <name type="scientific">Amycolatopsis panacis</name>
    <dbReference type="NCBI Taxonomy" id="2340917"/>
    <lineage>
        <taxon>Bacteria</taxon>
        <taxon>Bacillati</taxon>
        <taxon>Actinomycetota</taxon>
        <taxon>Actinomycetes</taxon>
        <taxon>Pseudonocardiales</taxon>
        <taxon>Pseudonocardiaceae</taxon>
        <taxon>Amycolatopsis</taxon>
    </lineage>
</organism>
<dbReference type="Proteomes" id="UP000285112">
    <property type="component" value="Unassembled WGS sequence"/>
</dbReference>
<sequence length="140" mass="15034">MAGSELSGPTGEFHLLLAALRTDRADVASYSRVLSETLGDALPPGMVEIERRRSFADRVAGRLGQPVEVRVSTPQQQLVLTATGDGSVVAEIRQVVRGVVISRRSAELEEWLTVLANELQALAGRDAKAREALSRLLDGS</sequence>